<evidence type="ECO:0000313" key="2">
    <source>
        <dbReference type="EMBL" id="SHG25226.1"/>
    </source>
</evidence>
<dbReference type="Proteomes" id="UP000190675">
    <property type="component" value="Chromosome I"/>
</dbReference>
<dbReference type="PROSITE" id="PS50005">
    <property type="entry name" value="TPR"/>
    <property type="match status" value="1"/>
</dbReference>
<keyword evidence="1" id="KW-0802">TPR repeat</keyword>
<dbReference type="PROSITE" id="PS50293">
    <property type="entry name" value="TPR_REGION"/>
    <property type="match status" value="1"/>
</dbReference>
<feature type="repeat" description="TPR" evidence="1">
    <location>
        <begin position="104"/>
        <end position="137"/>
    </location>
</feature>
<reference evidence="2 3" key="1">
    <citation type="submission" date="2016-11" db="EMBL/GenBank/DDBJ databases">
        <authorList>
            <person name="Jaros S."/>
            <person name="Januszkiewicz K."/>
            <person name="Wedrychowicz H."/>
        </authorList>
    </citation>
    <scope>NUCLEOTIDE SEQUENCE [LARGE SCALE GENOMIC DNA]</scope>
    <source>
        <strain evidence="2 3">GAS242</strain>
    </source>
</reference>
<dbReference type="SMART" id="SM00028">
    <property type="entry name" value="TPR"/>
    <property type="match status" value="2"/>
</dbReference>
<sequence>MMRSILIAAVAGVLTAVLASYFLTAPARQGRTATLASPDSAVSRVTNAAEAWPICSTMAAMVETPDWAALDPDFAGGKRAIGAGDWEGAIKALTNAALRDARNADIQNYLGYAYRRLRRFDPAMQHYQRALTLNPRHRSAHEHLGEAYLAQGDLAKAKEHLAALEQICLIPCDEYDDLQRAIAEYNKLANR</sequence>
<dbReference type="InterPro" id="IPR011990">
    <property type="entry name" value="TPR-like_helical_dom_sf"/>
</dbReference>
<proteinExistence type="predicted"/>
<evidence type="ECO:0000313" key="3">
    <source>
        <dbReference type="Proteomes" id="UP000190675"/>
    </source>
</evidence>
<organism evidence="2 3">
    <name type="scientific">Bradyrhizobium erythrophlei</name>
    <dbReference type="NCBI Taxonomy" id="1437360"/>
    <lineage>
        <taxon>Bacteria</taxon>
        <taxon>Pseudomonadati</taxon>
        <taxon>Pseudomonadota</taxon>
        <taxon>Alphaproteobacteria</taxon>
        <taxon>Hyphomicrobiales</taxon>
        <taxon>Nitrobacteraceae</taxon>
        <taxon>Bradyrhizobium</taxon>
    </lineage>
</organism>
<dbReference type="OrthoDB" id="5507417at2"/>
<name>A0A1M5IA97_9BRAD</name>
<dbReference type="Pfam" id="PF13174">
    <property type="entry name" value="TPR_6"/>
    <property type="match status" value="1"/>
</dbReference>
<accession>A0A1M5IA97</accession>
<dbReference type="AlphaFoldDB" id="A0A1M5IA97"/>
<dbReference type="EMBL" id="LT670818">
    <property type="protein sequence ID" value="SHG25226.1"/>
    <property type="molecule type" value="Genomic_DNA"/>
</dbReference>
<gene>
    <name evidence="2" type="ORF">SAMN05444169_1424</name>
</gene>
<evidence type="ECO:0000256" key="1">
    <source>
        <dbReference type="PROSITE-ProRule" id="PRU00339"/>
    </source>
</evidence>
<dbReference type="SUPFAM" id="SSF48452">
    <property type="entry name" value="TPR-like"/>
    <property type="match status" value="1"/>
</dbReference>
<dbReference type="Gene3D" id="1.25.40.10">
    <property type="entry name" value="Tetratricopeptide repeat domain"/>
    <property type="match status" value="1"/>
</dbReference>
<protein>
    <submittedName>
        <fullName evidence="2">Tetratricopeptide repeat-containing protein</fullName>
    </submittedName>
</protein>
<dbReference type="Pfam" id="PF00515">
    <property type="entry name" value="TPR_1"/>
    <property type="match status" value="1"/>
</dbReference>
<dbReference type="RefSeq" id="WP_079565347.1">
    <property type="nucleotide sequence ID" value="NZ_LT670818.1"/>
</dbReference>
<dbReference type="InterPro" id="IPR019734">
    <property type="entry name" value="TPR_rpt"/>
</dbReference>